<reference evidence="2" key="1">
    <citation type="submission" date="2016-11" db="UniProtKB">
        <authorList>
            <consortium name="WormBaseParasite"/>
        </authorList>
    </citation>
    <scope>IDENTIFICATION</scope>
</reference>
<proteinExistence type="predicted"/>
<protein>
    <submittedName>
        <fullName evidence="2">Ovule protein</fullName>
    </submittedName>
</protein>
<dbReference type="AlphaFoldDB" id="A0A1I7WSH9"/>
<organism evidence="1 2">
    <name type="scientific">Heterorhabditis bacteriophora</name>
    <name type="common">Entomopathogenic nematode worm</name>
    <dbReference type="NCBI Taxonomy" id="37862"/>
    <lineage>
        <taxon>Eukaryota</taxon>
        <taxon>Metazoa</taxon>
        <taxon>Ecdysozoa</taxon>
        <taxon>Nematoda</taxon>
        <taxon>Chromadorea</taxon>
        <taxon>Rhabditida</taxon>
        <taxon>Rhabditina</taxon>
        <taxon>Rhabditomorpha</taxon>
        <taxon>Strongyloidea</taxon>
        <taxon>Heterorhabditidae</taxon>
        <taxon>Heterorhabditis</taxon>
    </lineage>
</organism>
<accession>A0A1I7WSH9</accession>
<keyword evidence="1" id="KW-1185">Reference proteome</keyword>
<dbReference type="WBParaSite" id="Hba_08046">
    <property type="protein sequence ID" value="Hba_08046"/>
    <property type="gene ID" value="Hba_08046"/>
</dbReference>
<dbReference type="Proteomes" id="UP000095283">
    <property type="component" value="Unplaced"/>
</dbReference>
<name>A0A1I7WSH9_HETBA</name>
<evidence type="ECO:0000313" key="2">
    <source>
        <dbReference type="WBParaSite" id="Hba_08046"/>
    </source>
</evidence>
<evidence type="ECO:0000313" key="1">
    <source>
        <dbReference type="Proteomes" id="UP000095283"/>
    </source>
</evidence>
<sequence length="93" mass="11116">MCPYIFHTPFLRNSFFDRIFSHTLIYINHVPYLSLNFNATCLVLIDFKTQYLGLNGRRSRTASQISVAPRYVTVYKNDKYKLLCPLQRKFPYR</sequence>